<dbReference type="AlphaFoldDB" id="A0AA35LZH8"/>
<evidence type="ECO:0000313" key="1">
    <source>
        <dbReference type="EMBL" id="CAI6087499.1"/>
    </source>
</evidence>
<protein>
    <recommendedName>
        <fullName evidence="3">Vegetative incompatibility protein HET-E-1</fullName>
    </recommendedName>
</protein>
<gene>
    <name evidence="1" type="ORF">CCHLO57077_00008093</name>
</gene>
<name>A0AA35LZH8_9HYPO</name>
<dbReference type="PANTHER" id="PTHR10622:SF12">
    <property type="entry name" value="HET DOMAIN-CONTAINING PROTEIN"/>
    <property type="match status" value="1"/>
</dbReference>
<dbReference type="EMBL" id="CABFNP030000799">
    <property type="protein sequence ID" value="CAI6087499.1"/>
    <property type="molecule type" value="Genomic_DNA"/>
</dbReference>
<sequence>MPGSRWFSRGWTLQELIAPKERHFYDVDWEAIPEWPDLLQTFAQAGNLPVAILEDRDQLPYISVADRMAMASRRTTTRSEDMAYCLFGIFDVNLLILYGEGARKAFRRLQLEIMATNPFDHSIFAWSADRSDSGLLASSPSDFANTSSIGDWSKRAIDSLLVPFSMTNVGLSFNCSLVDEPEEEDFSVPDEGPITYALAPLLCDLVDDESSRLCLNLQCIPQYDFFVNGDSLPAYRRVKCSEWMLVPRAALANAEFGTIVVLEDEQFRFLKHPPPNGGLIRMLR</sequence>
<comment type="caution">
    <text evidence="1">The sequence shown here is derived from an EMBL/GenBank/DDBJ whole genome shotgun (WGS) entry which is preliminary data.</text>
</comment>
<reference evidence="1" key="1">
    <citation type="submission" date="2023-01" db="EMBL/GenBank/DDBJ databases">
        <authorList>
            <person name="Piombo E."/>
        </authorList>
    </citation>
    <scope>NUCLEOTIDE SEQUENCE</scope>
</reference>
<dbReference type="PANTHER" id="PTHR10622">
    <property type="entry name" value="HET DOMAIN-CONTAINING PROTEIN"/>
    <property type="match status" value="1"/>
</dbReference>
<organism evidence="1 2">
    <name type="scientific">Clonostachys chloroleuca</name>
    <dbReference type="NCBI Taxonomy" id="1926264"/>
    <lineage>
        <taxon>Eukaryota</taxon>
        <taxon>Fungi</taxon>
        <taxon>Dikarya</taxon>
        <taxon>Ascomycota</taxon>
        <taxon>Pezizomycotina</taxon>
        <taxon>Sordariomycetes</taxon>
        <taxon>Hypocreomycetidae</taxon>
        <taxon>Hypocreales</taxon>
        <taxon>Bionectriaceae</taxon>
        <taxon>Clonostachys</taxon>
    </lineage>
</organism>
<proteinExistence type="predicted"/>
<evidence type="ECO:0008006" key="3">
    <source>
        <dbReference type="Google" id="ProtNLM"/>
    </source>
</evidence>
<accession>A0AA35LZH8</accession>
<keyword evidence="2" id="KW-1185">Reference proteome</keyword>
<dbReference type="Proteomes" id="UP001160390">
    <property type="component" value="Unassembled WGS sequence"/>
</dbReference>
<evidence type="ECO:0000313" key="2">
    <source>
        <dbReference type="Proteomes" id="UP001160390"/>
    </source>
</evidence>